<evidence type="ECO:0000313" key="7">
    <source>
        <dbReference type="Proteomes" id="UP000298493"/>
    </source>
</evidence>
<dbReference type="PANTHER" id="PTHR23502">
    <property type="entry name" value="MAJOR FACILITATOR SUPERFAMILY"/>
    <property type="match status" value="1"/>
</dbReference>
<evidence type="ECO:0000256" key="5">
    <source>
        <dbReference type="SAM" id="Phobius"/>
    </source>
</evidence>
<keyword evidence="4 5" id="KW-0472">Membrane</keyword>
<dbReference type="PANTHER" id="PTHR23502:SF30">
    <property type="entry name" value="TRANSPORTER, PUTATIVE (AFU_ORTHOLOGUE AFUA_8G04702)-RELATED"/>
    <property type="match status" value="1"/>
</dbReference>
<dbReference type="Proteomes" id="UP000298493">
    <property type="component" value="Unassembled WGS sequence"/>
</dbReference>
<feature type="transmembrane region" description="Helical" evidence="5">
    <location>
        <begin position="113"/>
        <end position="130"/>
    </location>
</feature>
<dbReference type="STRING" id="86259.A0A4Z1PFV7"/>
<keyword evidence="3 5" id="KW-1133">Transmembrane helix</keyword>
<dbReference type="AlphaFoldDB" id="A0A4Z1PFV7"/>
<evidence type="ECO:0000313" key="6">
    <source>
        <dbReference type="EMBL" id="TID27476.1"/>
    </source>
</evidence>
<dbReference type="Pfam" id="PF07690">
    <property type="entry name" value="MFS_1"/>
    <property type="match status" value="1"/>
</dbReference>
<feature type="transmembrane region" description="Helical" evidence="5">
    <location>
        <begin position="358"/>
        <end position="383"/>
    </location>
</feature>
<feature type="transmembrane region" description="Helical" evidence="5">
    <location>
        <begin position="174"/>
        <end position="193"/>
    </location>
</feature>
<sequence length="542" mass="59879">MTDTSAVPGTIHLVDDHELQADIVLHPTPTRDPQDPLNWPKWRKHAAIGTVYIYVLAIGIAATCQYSILTQIAASTTITVAELNTGTGLMFLFLGWGCLIWQPIALTYGRRRVYIISALLSIGPMIWTIYSSSPGVWYAHRIILGILASPVESLPEVSVPDLFFAHERGTYMAIYTFVLFGSNFLAPFMAGFIYDAMGWHAVIWFGTIVLACATVLLFFTMEETMYFRSTVEGVDDSVVESVAVSHQTRNEMSEKAKEAGQSGDIAITNASSRSQSPIQGTFMPERTYLQKLNLFVAWPNRPTPKEHLTMMWRPLVIFFKFPNVTWAGFLYGTNLSWYNVLNATMSLILTAKPYNFKASMVGTAYLAPSIGAALACVFAGWFGDKVALYFARRNGGVREPEHRLWTLAFSGLMATSGLILWGVGAAKGVHFMGLMFGIGIMAFGLVCNSSTSLAYTVDCFKDIAGETMIIVIIIRNTLGFGFSYAITPWISAQGLEKTFVAVGMISLFFTGTFVAMIVWGKRLRKFSAKTYYDYAATTMAGH</sequence>
<feature type="transmembrane region" description="Helical" evidence="5">
    <location>
        <begin position="429"/>
        <end position="447"/>
    </location>
</feature>
<protein>
    <submittedName>
        <fullName evidence="6">MFS general substrate transporter-1</fullName>
    </submittedName>
</protein>
<keyword evidence="2 5" id="KW-0812">Transmembrane</keyword>
<dbReference type="EMBL" id="SNSC02000001">
    <property type="protein sequence ID" value="TID27476.1"/>
    <property type="molecule type" value="Genomic_DNA"/>
</dbReference>
<dbReference type="Gene3D" id="1.20.1250.20">
    <property type="entry name" value="MFS general substrate transporter like domains"/>
    <property type="match status" value="1"/>
</dbReference>
<accession>A0A4Z1PFV7</accession>
<comment type="subcellular location">
    <subcellularLocation>
        <location evidence="1">Membrane</location>
        <topology evidence="1">Multi-pass membrane protein</topology>
    </subcellularLocation>
</comment>
<name>A0A4Z1PFV7_9PEZI</name>
<dbReference type="InterPro" id="IPR011701">
    <property type="entry name" value="MFS"/>
</dbReference>
<gene>
    <name evidence="6" type="ORF">E6O75_ATG00243</name>
</gene>
<feature type="transmembrane region" description="Helical" evidence="5">
    <location>
        <begin position="89"/>
        <end position="106"/>
    </location>
</feature>
<proteinExistence type="predicted"/>
<feature type="transmembrane region" description="Helical" evidence="5">
    <location>
        <begin position="51"/>
        <end position="69"/>
    </location>
</feature>
<feature type="transmembrane region" description="Helical" evidence="5">
    <location>
        <begin position="199"/>
        <end position="219"/>
    </location>
</feature>
<keyword evidence="7" id="KW-1185">Reference proteome</keyword>
<feature type="transmembrane region" description="Helical" evidence="5">
    <location>
        <begin position="498"/>
        <end position="519"/>
    </location>
</feature>
<evidence type="ECO:0000256" key="1">
    <source>
        <dbReference type="ARBA" id="ARBA00004141"/>
    </source>
</evidence>
<comment type="caution">
    <text evidence="6">The sequence shown here is derived from an EMBL/GenBank/DDBJ whole genome shotgun (WGS) entry which is preliminary data.</text>
</comment>
<dbReference type="InterPro" id="IPR036259">
    <property type="entry name" value="MFS_trans_sf"/>
</dbReference>
<dbReference type="GO" id="GO:0022857">
    <property type="term" value="F:transmembrane transporter activity"/>
    <property type="evidence" value="ECO:0007669"/>
    <property type="project" value="InterPro"/>
</dbReference>
<reference evidence="6 7" key="1">
    <citation type="submission" date="2019-04" db="EMBL/GenBank/DDBJ databases">
        <title>High contiguity whole genome sequence and gene annotation resource for two Venturia nashicola isolates.</title>
        <authorList>
            <person name="Prokchorchik M."/>
            <person name="Won K."/>
            <person name="Lee Y."/>
            <person name="Choi E.D."/>
            <person name="Segonzac C."/>
            <person name="Sohn K.H."/>
        </authorList>
    </citation>
    <scope>NUCLEOTIDE SEQUENCE [LARGE SCALE GENOMIC DNA]</scope>
    <source>
        <strain evidence="6 7">PRI2</strain>
    </source>
</reference>
<feature type="transmembrane region" description="Helical" evidence="5">
    <location>
        <begin position="468"/>
        <end position="486"/>
    </location>
</feature>
<dbReference type="GO" id="GO:0005886">
    <property type="term" value="C:plasma membrane"/>
    <property type="evidence" value="ECO:0007669"/>
    <property type="project" value="TreeGrafter"/>
</dbReference>
<evidence type="ECO:0000256" key="3">
    <source>
        <dbReference type="ARBA" id="ARBA00022989"/>
    </source>
</evidence>
<dbReference type="SUPFAM" id="SSF103473">
    <property type="entry name" value="MFS general substrate transporter"/>
    <property type="match status" value="1"/>
</dbReference>
<evidence type="ECO:0000256" key="4">
    <source>
        <dbReference type="ARBA" id="ARBA00023136"/>
    </source>
</evidence>
<organism evidence="6 7">
    <name type="scientific">Venturia nashicola</name>
    <dbReference type="NCBI Taxonomy" id="86259"/>
    <lineage>
        <taxon>Eukaryota</taxon>
        <taxon>Fungi</taxon>
        <taxon>Dikarya</taxon>
        <taxon>Ascomycota</taxon>
        <taxon>Pezizomycotina</taxon>
        <taxon>Dothideomycetes</taxon>
        <taxon>Pleosporomycetidae</taxon>
        <taxon>Venturiales</taxon>
        <taxon>Venturiaceae</taxon>
        <taxon>Venturia</taxon>
    </lineage>
</organism>
<feature type="transmembrane region" description="Helical" evidence="5">
    <location>
        <begin position="136"/>
        <end position="154"/>
    </location>
</feature>
<feature type="transmembrane region" description="Helical" evidence="5">
    <location>
        <begin position="404"/>
        <end position="423"/>
    </location>
</feature>
<evidence type="ECO:0000256" key="2">
    <source>
        <dbReference type="ARBA" id="ARBA00022692"/>
    </source>
</evidence>
<feature type="transmembrane region" description="Helical" evidence="5">
    <location>
        <begin position="315"/>
        <end position="338"/>
    </location>
</feature>